<protein>
    <submittedName>
        <fullName evidence="2">Uncharacterized protein</fullName>
    </submittedName>
</protein>
<evidence type="ECO:0000313" key="3">
    <source>
        <dbReference type="Proteomes" id="UP000320390"/>
    </source>
</evidence>
<dbReference type="Proteomes" id="UP000320390">
    <property type="component" value="Chromosome"/>
</dbReference>
<dbReference type="AlphaFoldDB" id="A0A518EZ35"/>
<dbReference type="EMBL" id="CP036434">
    <property type="protein sequence ID" value="QDV09350.1"/>
    <property type="molecule type" value="Genomic_DNA"/>
</dbReference>
<sequence length="116" mass="12960">MTSSPSPQRSQDPSTSAARAAHRHSYRALLTDLRRAVDLHLAGNYVAAEERLRSVLRVEPMLPQAHHHLAVVLHAQTQYSDAVRHLTLAAELDPSLPGIHERLENYTWDALGRRSA</sequence>
<name>A0A518EZ35_9BACT</name>
<keyword evidence="3" id="KW-1185">Reference proteome</keyword>
<evidence type="ECO:0000256" key="1">
    <source>
        <dbReference type="SAM" id="MobiDB-lite"/>
    </source>
</evidence>
<gene>
    <name evidence="2" type="ORF">Poly30_49080</name>
</gene>
<feature type="compositionally biased region" description="Low complexity" evidence="1">
    <location>
        <begin position="1"/>
        <end position="19"/>
    </location>
</feature>
<evidence type="ECO:0000313" key="2">
    <source>
        <dbReference type="EMBL" id="QDV09350.1"/>
    </source>
</evidence>
<reference evidence="2 3" key="1">
    <citation type="submission" date="2019-02" db="EMBL/GenBank/DDBJ databases">
        <title>Deep-cultivation of Planctomycetes and their phenomic and genomic characterization uncovers novel biology.</title>
        <authorList>
            <person name="Wiegand S."/>
            <person name="Jogler M."/>
            <person name="Boedeker C."/>
            <person name="Pinto D."/>
            <person name="Vollmers J."/>
            <person name="Rivas-Marin E."/>
            <person name="Kohn T."/>
            <person name="Peeters S.H."/>
            <person name="Heuer A."/>
            <person name="Rast P."/>
            <person name="Oberbeckmann S."/>
            <person name="Bunk B."/>
            <person name="Jeske O."/>
            <person name="Meyerdierks A."/>
            <person name="Storesund J.E."/>
            <person name="Kallscheuer N."/>
            <person name="Luecker S."/>
            <person name="Lage O.M."/>
            <person name="Pohl T."/>
            <person name="Merkel B.J."/>
            <person name="Hornburger P."/>
            <person name="Mueller R.-W."/>
            <person name="Bruemmer F."/>
            <person name="Labrenz M."/>
            <person name="Spormann A.M."/>
            <person name="Op den Camp H."/>
            <person name="Overmann J."/>
            <person name="Amann R."/>
            <person name="Jetten M.S.M."/>
            <person name="Mascher T."/>
            <person name="Medema M.H."/>
            <person name="Devos D.P."/>
            <person name="Kaster A.-K."/>
            <person name="Ovreas L."/>
            <person name="Rohde M."/>
            <person name="Galperin M.Y."/>
            <person name="Jogler C."/>
        </authorList>
    </citation>
    <scope>NUCLEOTIDE SEQUENCE [LARGE SCALE GENOMIC DNA]</scope>
    <source>
        <strain evidence="2 3">Poly30</strain>
    </source>
</reference>
<feature type="region of interest" description="Disordered" evidence="1">
    <location>
        <begin position="1"/>
        <end position="22"/>
    </location>
</feature>
<dbReference type="InterPro" id="IPR011990">
    <property type="entry name" value="TPR-like_helical_dom_sf"/>
</dbReference>
<dbReference type="Gene3D" id="1.25.40.10">
    <property type="entry name" value="Tetratricopeptide repeat domain"/>
    <property type="match status" value="1"/>
</dbReference>
<accession>A0A518EZ35</accession>
<proteinExistence type="predicted"/>
<organism evidence="2 3">
    <name type="scientific">Saltatorellus ferox</name>
    <dbReference type="NCBI Taxonomy" id="2528018"/>
    <lineage>
        <taxon>Bacteria</taxon>
        <taxon>Pseudomonadati</taxon>
        <taxon>Planctomycetota</taxon>
        <taxon>Planctomycetia</taxon>
        <taxon>Planctomycetia incertae sedis</taxon>
        <taxon>Saltatorellus</taxon>
    </lineage>
</organism>
<dbReference type="SUPFAM" id="SSF48452">
    <property type="entry name" value="TPR-like"/>
    <property type="match status" value="1"/>
</dbReference>